<dbReference type="InterPro" id="IPR036388">
    <property type="entry name" value="WH-like_DNA-bd_sf"/>
</dbReference>
<dbReference type="PRINTS" id="PR00778">
    <property type="entry name" value="HTHARSR"/>
</dbReference>
<accession>A0A6S6QYR4</accession>
<dbReference type="Gene3D" id="1.10.10.10">
    <property type="entry name" value="Winged helix-like DNA-binding domain superfamily/Winged helix DNA-binding domain"/>
    <property type="match status" value="1"/>
</dbReference>
<dbReference type="InterPro" id="IPR036390">
    <property type="entry name" value="WH_DNA-bd_sf"/>
</dbReference>
<name>A0A6S6QYR4_9FIRM</name>
<dbReference type="PANTHER" id="PTHR33154">
    <property type="entry name" value="TRANSCRIPTIONAL REGULATOR, ARSR FAMILY"/>
    <property type="match status" value="1"/>
</dbReference>
<dbReference type="InterPro" id="IPR001845">
    <property type="entry name" value="HTH_ArsR_DNA-bd_dom"/>
</dbReference>
<dbReference type="GO" id="GO:0003677">
    <property type="term" value="F:DNA binding"/>
    <property type="evidence" value="ECO:0007669"/>
    <property type="project" value="UniProtKB-KW"/>
</dbReference>
<dbReference type="EMBL" id="AP023367">
    <property type="protein sequence ID" value="BCJ95774.1"/>
    <property type="molecule type" value="Genomic_DNA"/>
</dbReference>
<evidence type="ECO:0000313" key="4">
    <source>
        <dbReference type="EMBL" id="BCJ95774.1"/>
    </source>
</evidence>
<organism evidence="4 5">
    <name type="scientific">Anaerocolumna cellulosilytica</name>
    <dbReference type="NCBI Taxonomy" id="433286"/>
    <lineage>
        <taxon>Bacteria</taxon>
        <taxon>Bacillati</taxon>
        <taxon>Bacillota</taxon>
        <taxon>Clostridia</taxon>
        <taxon>Lachnospirales</taxon>
        <taxon>Lachnospiraceae</taxon>
        <taxon>Anaerocolumna</taxon>
    </lineage>
</organism>
<protein>
    <submittedName>
        <fullName evidence="4">Transcriptional regulator</fullName>
    </submittedName>
</protein>
<evidence type="ECO:0000256" key="3">
    <source>
        <dbReference type="ARBA" id="ARBA00023163"/>
    </source>
</evidence>
<evidence type="ECO:0000256" key="2">
    <source>
        <dbReference type="ARBA" id="ARBA00023125"/>
    </source>
</evidence>
<dbReference type="Pfam" id="PF01022">
    <property type="entry name" value="HTH_5"/>
    <property type="match status" value="1"/>
</dbReference>
<keyword evidence="2" id="KW-0238">DNA-binding</keyword>
<dbReference type="GO" id="GO:0003700">
    <property type="term" value="F:DNA-binding transcription factor activity"/>
    <property type="evidence" value="ECO:0007669"/>
    <property type="project" value="InterPro"/>
</dbReference>
<dbReference type="KEGG" id="acel:acsn021_33430"/>
<dbReference type="InterPro" id="IPR011991">
    <property type="entry name" value="ArsR-like_HTH"/>
</dbReference>
<evidence type="ECO:0000256" key="1">
    <source>
        <dbReference type="ARBA" id="ARBA00023015"/>
    </source>
</evidence>
<dbReference type="RefSeq" id="WP_184093707.1">
    <property type="nucleotide sequence ID" value="NZ_AP023367.1"/>
</dbReference>
<keyword evidence="5" id="KW-1185">Reference proteome</keyword>
<dbReference type="Proteomes" id="UP000515561">
    <property type="component" value="Chromosome"/>
</dbReference>
<keyword evidence="3" id="KW-0804">Transcription</keyword>
<dbReference type="AlphaFoldDB" id="A0A6S6QYR4"/>
<gene>
    <name evidence="4" type="ORF">acsn021_33430</name>
</gene>
<reference evidence="4 5" key="1">
    <citation type="journal article" date="2016" name="Int. J. Syst. Evol. Microbiol.">
        <title>Descriptions of Anaerotaenia torta gen. nov., sp. nov. and Anaerocolumna cellulosilytica gen. nov., sp. nov. isolated from a methanogenic reactor of cattle waste.</title>
        <authorList>
            <person name="Uek A."/>
            <person name="Ohtaki Y."/>
            <person name="Kaku N."/>
            <person name="Ueki K."/>
        </authorList>
    </citation>
    <scope>NUCLEOTIDE SEQUENCE [LARGE SCALE GENOMIC DNA]</scope>
    <source>
        <strain evidence="4 5">SN021</strain>
    </source>
</reference>
<evidence type="ECO:0000313" key="5">
    <source>
        <dbReference type="Proteomes" id="UP000515561"/>
    </source>
</evidence>
<dbReference type="SUPFAM" id="SSF46785">
    <property type="entry name" value="Winged helix' DNA-binding domain"/>
    <property type="match status" value="1"/>
</dbReference>
<dbReference type="PANTHER" id="PTHR33154:SF18">
    <property type="entry name" value="ARSENICAL RESISTANCE OPERON REPRESSOR"/>
    <property type="match status" value="1"/>
</dbReference>
<sequence length="360" mass="41950">MENYVIQKTPLWMLEAVESILDVENTRIQEVINNSEKFGMNDIQMKEYLLKLIEFKKRVTEDNLNLLEKYPVLKPYFVKTEFEKDNLSLLSCLVHNNQERLEKDLSVTDIDEMIDSLVKDILELDTREILSDKFKISNISDIISVLRKMEVDDGFKLRMIELYSDRYKVFNEMQQFLKAASEIVKAHFSVIQEDFENYVELMKDKDAFYKGLEDNKTLRFETEVACKIQPTIICFNQLTVTSKVNTRQFIIGIYLNDLLKRKNMNEFNDTQLTADLKAIGDATRLKILHLLSGKELYLQEMADALKLTPATVSHHMNILLQSEMVCITVNIEKAKKVYYSLNPVKLTELGETIKRLAVTV</sequence>
<dbReference type="SMART" id="SM00418">
    <property type="entry name" value="HTH_ARSR"/>
    <property type="match status" value="1"/>
</dbReference>
<dbReference type="CDD" id="cd00090">
    <property type="entry name" value="HTH_ARSR"/>
    <property type="match status" value="1"/>
</dbReference>
<dbReference type="PROSITE" id="PS50987">
    <property type="entry name" value="HTH_ARSR_2"/>
    <property type="match status" value="1"/>
</dbReference>
<dbReference type="InterPro" id="IPR051081">
    <property type="entry name" value="HTH_MetalResp_TranReg"/>
</dbReference>
<keyword evidence="1" id="KW-0805">Transcription regulation</keyword>
<proteinExistence type="predicted"/>